<evidence type="ECO:0000313" key="1">
    <source>
        <dbReference type="EMBL" id="QFR55989.1"/>
    </source>
</evidence>
<protein>
    <submittedName>
        <fullName evidence="1">Uncharacterized protein</fullName>
    </submittedName>
</protein>
<proteinExistence type="predicted"/>
<keyword evidence="2" id="KW-1185">Reference proteome</keyword>
<accession>A0A5P8PH41</accession>
<name>A0A5P8PH41_9CAUD</name>
<reference evidence="2" key="1">
    <citation type="submission" date="2019-06" db="EMBL/GenBank/DDBJ databases">
        <title>Complete genome sequence of Serratia marcescens phage Muldoon.</title>
        <authorList>
            <person name="Campbell S."/>
            <person name="Atkinson C."/>
            <person name="Moreland R."/>
            <person name="Liu M."/>
            <person name="Ramsey J."/>
            <person name="Leavitt J."/>
        </authorList>
    </citation>
    <scope>NUCLEOTIDE SEQUENCE [LARGE SCALE GENOMIC DNA]</scope>
</reference>
<sequence>MKRKTIDLMEFEFKVPAQMKRLSEMERYKTPFVIETHEGEVHTVIIGSRANGEHYFINNYDVVFPSEVAFIEDRIWDHIKA</sequence>
<dbReference type="EMBL" id="MN095771">
    <property type="protein sequence ID" value="QFR55989.1"/>
    <property type="molecule type" value="Genomic_DNA"/>
</dbReference>
<organism evidence="1 2">
    <name type="scientific">Serratia phage Muldoon</name>
    <dbReference type="NCBI Taxonomy" id="2601678"/>
    <lineage>
        <taxon>Viruses</taxon>
        <taxon>Duplodnaviria</taxon>
        <taxon>Heunggongvirae</taxon>
        <taxon>Uroviricota</taxon>
        <taxon>Caudoviricetes</taxon>
        <taxon>Muldoonvirus</taxon>
        <taxon>Muldoonvirus muldoon</taxon>
    </lineage>
</organism>
<gene>
    <name evidence="1" type="ORF">CPT_Muldoon_032</name>
</gene>
<evidence type="ECO:0000313" key="2">
    <source>
        <dbReference type="Proteomes" id="UP000326777"/>
    </source>
</evidence>
<dbReference type="Proteomes" id="UP000326777">
    <property type="component" value="Genome"/>
</dbReference>